<evidence type="ECO:0000313" key="1">
    <source>
        <dbReference type="EMBL" id="AET03496.1"/>
    </source>
</evidence>
<dbReference type="Proteomes" id="UP000002051">
    <property type="component" value="Chromosome 8"/>
</dbReference>
<dbReference type="AlphaFoldDB" id="G7L7U4"/>
<keyword evidence="3" id="KW-1185">Reference proteome</keyword>
<organism evidence="1 3">
    <name type="scientific">Medicago truncatula</name>
    <name type="common">Barrel medic</name>
    <name type="synonym">Medicago tribuloides</name>
    <dbReference type="NCBI Taxonomy" id="3880"/>
    <lineage>
        <taxon>Eukaryota</taxon>
        <taxon>Viridiplantae</taxon>
        <taxon>Streptophyta</taxon>
        <taxon>Embryophyta</taxon>
        <taxon>Tracheophyta</taxon>
        <taxon>Spermatophyta</taxon>
        <taxon>Magnoliopsida</taxon>
        <taxon>eudicotyledons</taxon>
        <taxon>Gunneridae</taxon>
        <taxon>Pentapetalae</taxon>
        <taxon>rosids</taxon>
        <taxon>fabids</taxon>
        <taxon>Fabales</taxon>
        <taxon>Fabaceae</taxon>
        <taxon>Papilionoideae</taxon>
        <taxon>50 kb inversion clade</taxon>
        <taxon>NPAAA clade</taxon>
        <taxon>Hologalegina</taxon>
        <taxon>IRL clade</taxon>
        <taxon>Trifolieae</taxon>
        <taxon>Medicago</taxon>
    </lineage>
</organism>
<evidence type="ECO:0000313" key="3">
    <source>
        <dbReference type="Proteomes" id="UP000002051"/>
    </source>
</evidence>
<protein>
    <submittedName>
        <fullName evidence="1 2">Uncharacterized protein</fullName>
    </submittedName>
</protein>
<dbReference type="PaxDb" id="3880-AET03496"/>
<gene>
    <name evidence="1" type="ordered locus">MTR_8g072270</name>
</gene>
<accession>G7L7U4</accession>
<dbReference type="HOGENOM" id="CLU_1962889_0_0_1"/>
<reference evidence="2" key="3">
    <citation type="submission" date="2015-04" db="UniProtKB">
        <authorList>
            <consortium name="EnsemblPlants"/>
        </authorList>
    </citation>
    <scope>IDENTIFICATION</scope>
    <source>
        <strain evidence="2">cv. Jemalong A17</strain>
    </source>
</reference>
<dbReference type="EMBL" id="CM001224">
    <property type="protein sequence ID" value="AET03496.1"/>
    <property type="molecule type" value="Genomic_DNA"/>
</dbReference>
<reference evidence="1 3" key="1">
    <citation type="journal article" date="2011" name="Nature">
        <title>The Medicago genome provides insight into the evolution of rhizobial symbioses.</title>
        <authorList>
            <person name="Young N.D."/>
            <person name="Debelle F."/>
            <person name="Oldroyd G.E."/>
            <person name="Geurts R."/>
            <person name="Cannon S.B."/>
            <person name="Udvardi M.K."/>
            <person name="Benedito V.A."/>
            <person name="Mayer K.F."/>
            <person name="Gouzy J."/>
            <person name="Schoof H."/>
            <person name="Van de Peer Y."/>
            <person name="Proost S."/>
            <person name="Cook D.R."/>
            <person name="Meyers B.C."/>
            <person name="Spannagl M."/>
            <person name="Cheung F."/>
            <person name="De Mita S."/>
            <person name="Krishnakumar V."/>
            <person name="Gundlach H."/>
            <person name="Zhou S."/>
            <person name="Mudge J."/>
            <person name="Bharti A.K."/>
            <person name="Murray J.D."/>
            <person name="Naoumkina M.A."/>
            <person name="Rosen B."/>
            <person name="Silverstein K.A."/>
            <person name="Tang H."/>
            <person name="Rombauts S."/>
            <person name="Zhao P.X."/>
            <person name="Zhou P."/>
            <person name="Barbe V."/>
            <person name="Bardou P."/>
            <person name="Bechner M."/>
            <person name="Bellec A."/>
            <person name="Berger A."/>
            <person name="Berges H."/>
            <person name="Bidwell S."/>
            <person name="Bisseling T."/>
            <person name="Choisne N."/>
            <person name="Couloux A."/>
            <person name="Denny R."/>
            <person name="Deshpande S."/>
            <person name="Dai X."/>
            <person name="Doyle J.J."/>
            <person name="Dudez A.M."/>
            <person name="Farmer A.D."/>
            <person name="Fouteau S."/>
            <person name="Franken C."/>
            <person name="Gibelin C."/>
            <person name="Gish J."/>
            <person name="Goldstein S."/>
            <person name="Gonzalez A.J."/>
            <person name="Green P.J."/>
            <person name="Hallab A."/>
            <person name="Hartog M."/>
            <person name="Hua A."/>
            <person name="Humphray S.J."/>
            <person name="Jeong D.H."/>
            <person name="Jing Y."/>
            <person name="Jocker A."/>
            <person name="Kenton S.M."/>
            <person name="Kim D.J."/>
            <person name="Klee K."/>
            <person name="Lai H."/>
            <person name="Lang C."/>
            <person name="Lin S."/>
            <person name="Macmil S.L."/>
            <person name="Magdelenat G."/>
            <person name="Matthews L."/>
            <person name="McCorrison J."/>
            <person name="Monaghan E.L."/>
            <person name="Mun J.H."/>
            <person name="Najar F.Z."/>
            <person name="Nicholson C."/>
            <person name="Noirot C."/>
            <person name="O'Bleness M."/>
            <person name="Paule C.R."/>
            <person name="Poulain J."/>
            <person name="Prion F."/>
            <person name="Qin B."/>
            <person name="Qu C."/>
            <person name="Retzel E.F."/>
            <person name="Riddle C."/>
            <person name="Sallet E."/>
            <person name="Samain S."/>
            <person name="Samson N."/>
            <person name="Sanders I."/>
            <person name="Saurat O."/>
            <person name="Scarpelli C."/>
            <person name="Schiex T."/>
            <person name="Segurens B."/>
            <person name="Severin A.J."/>
            <person name="Sherrier D.J."/>
            <person name="Shi R."/>
            <person name="Sims S."/>
            <person name="Singer S.R."/>
            <person name="Sinharoy S."/>
            <person name="Sterck L."/>
            <person name="Viollet A."/>
            <person name="Wang B.B."/>
            <person name="Wang K."/>
            <person name="Wang M."/>
            <person name="Wang X."/>
            <person name="Warfsmann J."/>
            <person name="Weissenbach J."/>
            <person name="White D.D."/>
            <person name="White J.D."/>
            <person name="Wiley G.B."/>
            <person name="Wincker P."/>
            <person name="Xing Y."/>
            <person name="Yang L."/>
            <person name="Yao Z."/>
            <person name="Ying F."/>
            <person name="Zhai J."/>
            <person name="Zhou L."/>
            <person name="Zuber A."/>
            <person name="Denarie J."/>
            <person name="Dixon R.A."/>
            <person name="May G.D."/>
            <person name="Schwartz D.C."/>
            <person name="Rogers J."/>
            <person name="Quetier F."/>
            <person name="Town C.D."/>
            <person name="Roe B.A."/>
        </authorList>
    </citation>
    <scope>NUCLEOTIDE SEQUENCE [LARGE SCALE GENOMIC DNA]</scope>
    <source>
        <strain evidence="1">A17</strain>
        <strain evidence="2 3">cv. Jemalong A17</strain>
    </source>
</reference>
<sequence>MNDHTLEARPRIIIATLIWHVPLHDYFDPNELLRVLSSLARLPGSFQVDHPSKDYSKSNNLNCGVLMKWATQKKMYLIDVSGVLKMREEERGDERVKHVEILNRERPCVAFLLAKLSVCDARTDRARL</sequence>
<name>G7L7U4_MEDTR</name>
<reference evidence="1 3" key="2">
    <citation type="journal article" date="2014" name="BMC Genomics">
        <title>An improved genome release (version Mt4.0) for the model legume Medicago truncatula.</title>
        <authorList>
            <person name="Tang H."/>
            <person name="Krishnakumar V."/>
            <person name="Bidwell S."/>
            <person name="Rosen B."/>
            <person name="Chan A."/>
            <person name="Zhou S."/>
            <person name="Gentzbittel L."/>
            <person name="Childs K.L."/>
            <person name="Yandell M."/>
            <person name="Gundlach H."/>
            <person name="Mayer K.F."/>
            <person name="Schwartz D.C."/>
            <person name="Town C.D."/>
        </authorList>
    </citation>
    <scope>GENOME REANNOTATION</scope>
    <source>
        <strain evidence="2 3">cv. Jemalong A17</strain>
    </source>
</reference>
<dbReference type="EnsemblPlants" id="AET03496">
    <property type="protein sequence ID" value="AET03496"/>
    <property type="gene ID" value="MTR_8g072270"/>
</dbReference>
<proteinExistence type="predicted"/>
<evidence type="ECO:0000313" key="2">
    <source>
        <dbReference type="EnsemblPlants" id="AET03496"/>
    </source>
</evidence>